<dbReference type="InterPro" id="IPR036691">
    <property type="entry name" value="Endo/exonu/phosph_ase_sf"/>
</dbReference>
<gene>
    <name evidence="2" type="ORF">SAMN02927923_03281</name>
</gene>
<organism evidence="2 3">
    <name type="scientific">Microvirga guangxiensis</name>
    <dbReference type="NCBI Taxonomy" id="549386"/>
    <lineage>
        <taxon>Bacteria</taxon>
        <taxon>Pseudomonadati</taxon>
        <taxon>Pseudomonadota</taxon>
        <taxon>Alphaproteobacteria</taxon>
        <taxon>Hyphomicrobiales</taxon>
        <taxon>Methylobacteriaceae</taxon>
        <taxon>Microvirga</taxon>
    </lineage>
</organism>
<dbReference type="Pfam" id="PF03372">
    <property type="entry name" value="Exo_endo_phos"/>
    <property type="match status" value="1"/>
</dbReference>
<keyword evidence="2" id="KW-0269">Exonuclease</keyword>
<name>A0A1G5KER3_9HYPH</name>
<dbReference type="Proteomes" id="UP000199569">
    <property type="component" value="Unassembled WGS sequence"/>
</dbReference>
<sequence>MFLLAFRAMQDIILQTCPSFPPTPPAEHSAARQAPATKQAHDLIAARIPALHAIEVTPPPSPIPLGSTVRIAAWNAERCKYDKPSSRLLETVAADVTLLSEMDVGMARSGNRHTVHDLASSLQQGFAFAVEFVELGLGDSREMIWHAGQSNTLSLHGNAIMSRSRLADIFVVPLDEGATWFSNSDADQRRLGGRMAIAARVASAPFPLWVISIHLESRSDPASRALQTRRLLNALRMRIGDAPAVIGGDFNTASLPSDLATGWETCHNLKASEPLFAEMADAGFTWISCNDGHATQRTRPDGTPPPPFNRLDWLFVRGLEVTGCRTWSAVDMEGTAISDHELISVDLRLA</sequence>
<keyword evidence="2" id="KW-0255">Endonuclease</keyword>
<evidence type="ECO:0000313" key="2">
    <source>
        <dbReference type="EMBL" id="SCY99135.1"/>
    </source>
</evidence>
<dbReference type="InterPro" id="IPR005135">
    <property type="entry name" value="Endo/exonuclease/phosphatase"/>
</dbReference>
<dbReference type="EMBL" id="FMVJ01000009">
    <property type="protein sequence ID" value="SCY99135.1"/>
    <property type="molecule type" value="Genomic_DNA"/>
</dbReference>
<keyword evidence="2" id="KW-0378">Hydrolase</keyword>
<keyword evidence="2" id="KW-0540">Nuclease</keyword>
<dbReference type="STRING" id="549386.SAMN02927923_03281"/>
<dbReference type="AlphaFoldDB" id="A0A1G5KER3"/>
<dbReference type="SUPFAM" id="SSF56219">
    <property type="entry name" value="DNase I-like"/>
    <property type="match status" value="1"/>
</dbReference>
<reference evidence="2 3" key="1">
    <citation type="submission" date="2016-10" db="EMBL/GenBank/DDBJ databases">
        <authorList>
            <person name="de Groot N.N."/>
        </authorList>
    </citation>
    <scope>NUCLEOTIDE SEQUENCE [LARGE SCALE GENOMIC DNA]</scope>
    <source>
        <strain evidence="2 3">CGMCC 1.7666</strain>
    </source>
</reference>
<proteinExistence type="predicted"/>
<protein>
    <submittedName>
        <fullName evidence="2">Metal-dependent hydrolase, endonuclease/exonuclease/phosphatase family</fullName>
    </submittedName>
</protein>
<feature type="domain" description="Endonuclease/exonuclease/phosphatase" evidence="1">
    <location>
        <begin position="74"/>
        <end position="340"/>
    </location>
</feature>
<evidence type="ECO:0000313" key="3">
    <source>
        <dbReference type="Proteomes" id="UP000199569"/>
    </source>
</evidence>
<evidence type="ECO:0000259" key="1">
    <source>
        <dbReference type="Pfam" id="PF03372"/>
    </source>
</evidence>
<dbReference type="GO" id="GO:0004527">
    <property type="term" value="F:exonuclease activity"/>
    <property type="evidence" value="ECO:0007669"/>
    <property type="project" value="UniProtKB-KW"/>
</dbReference>
<accession>A0A1G5KER3</accession>
<dbReference type="Gene3D" id="3.60.10.10">
    <property type="entry name" value="Endonuclease/exonuclease/phosphatase"/>
    <property type="match status" value="1"/>
</dbReference>
<keyword evidence="3" id="KW-1185">Reference proteome</keyword>
<dbReference type="GO" id="GO:0004519">
    <property type="term" value="F:endonuclease activity"/>
    <property type="evidence" value="ECO:0007669"/>
    <property type="project" value="UniProtKB-KW"/>
</dbReference>